<protein>
    <submittedName>
        <fullName evidence="1">Uncharacterized protein</fullName>
    </submittedName>
</protein>
<dbReference type="AlphaFoldDB" id="I0ILD7"/>
<proteinExistence type="predicted"/>
<dbReference type="RefSeq" id="WP_014448579.1">
    <property type="nucleotide sequence ID" value="NC_017094.1"/>
</dbReference>
<evidence type="ECO:0000313" key="1">
    <source>
        <dbReference type="EMBL" id="BAM06086.1"/>
    </source>
</evidence>
<dbReference type="Proteomes" id="UP000007382">
    <property type="component" value="Chromosome"/>
</dbReference>
<sequence length="66" mass="7756">MKPDRQSIREIHGNLLLKVSGEYARQRAEAGVPLEQYPFFLDEEGMTRLPEDVREKAQAWLSKNRR</sequence>
<gene>
    <name evidence="1" type="ordered locus">LFE_0364</name>
</gene>
<reference evidence="2" key="2">
    <citation type="submission" date="2012-03" db="EMBL/GenBank/DDBJ databases">
        <title>The complete genome sequence of the pioneer microbe on fresh volcanic deposit, Leptospirillum ferrooxidans strain C2-3.</title>
        <authorList>
            <person name="Fujimura R."/>
            <person name="Sato Y."/>
            <person name="Nishizawa T."/>
            <person name="Nanba K."/>
            <person name="Oshima K."/>
            <person name="Hattori M."/>
            <person name="Kamijo T."/>
            <person name="Ohta H."/>
        </authorList>
    </citation>
    <scope>NUCLEOTIDE SEQUENCE [LARGE SCALE GENOMIC DNA]</scope>
    <source>
        <strain evidence="2">C2-3</strain>
    </source>
</reference>
<name>I0ILD7_LEPFC</name>
<organism evidence="1 2">
    <name type="scientific">Leptospirillum ferrooxidans (strain C2-3)</name>
    <dbReference type="NCBI Taxonomy" id="1162668"/>
    <lineage>
        <taxon>Bacteria</taxon>
        <taxon>Pseudomonadati</taxon>
        <taxon>Nitrospirota</taxon>
        <taxon>Nitrospiria</taxon>
        <taxon>Nitrospirales</taxon>
        <taxon>Nitrospiraceae</taxon>
        <taxon>Leptospirillum</taxon>
    </lineage>
</organism>
<dbReference type="KEGG" id="lfc:LFE_0364"/>
<dbReference type="EMBL" id="AP012342">
    <property type="protein sequence ID" value="BAM06086.1"/>
    <property type="molecule type" value="Genomic_DNA"/>
</dbReference>
<reference evidence="1 2" key="1">
    <citation type="journal article" date="2012" name="J. Bacteriol.">
        <title>Complete Genome Sequence of Leptospirillum ferrooxidans Strain C2-3, Isolated from a Fresh Volcanic Ash Deposit on the Island of Miyake, Japan.</title>
        <authorList>
            <person name="Fujimura R."/>
            <person name="Sato Y."/>
            <person name="Nishizawa T."/>
            <person name="Oshima K."/>
            <person name="Kim S.-W."/>
            <person name="Hattori M."/>
            <person name="Kamijo T."/>
            <person name="Ohta H."/>
        </authorList>
    </citation>
    <scope>NUCLEOTIDE SEQUENCE [LARGE SCALE GENOMIC DNA]</scope>
    <source>
        <strain evidence="1 2">C2-3</strain>
    </source>
</reference>
<accession>I0ILD7</accession>
<evidence type="ECO:0000313" key="2">
    <source>
        <dbReference type="Proteomes" id="UP000007382"/>
    </source>
</evidence>
<dbReference type="HOGENOM" id="CLU_2973996_0_0_0"/>
<keyword evidence="2" id="KW-1185">Reference proteome</keyword>
<dbReference type="PATRIC" id="fig|1162668.3.peg.426"/>